<keyword evidence="1" id="KW-0472">Membrane</keyword>
<evidence type="ECO:0008006" key="4">
    <source>
        <dbReference type="Google" id="ProtNLM"/>
    </source>
</evidence>
<keyword evidence="1" id="KW-0812">Transmembrane</keyword>
<evidence type="ECO:0000256" key="1">
    <source>
        <dbReference type="SAM" id="Phobius"/>
    </source>
</evidence>
<organism evidence="2 3">
    <name type="scientific">Chitinibacter fontanus</name>
    <dbReference type="NCBI Taxonomy" id="1737446"/>
    <lineage>
        <taxon>Bacteria</taxon>
        <taxon>Pseudomonadati</taxon>
        <taxon>Pseudomonadota</taxon>
        <taxon>Betaproteobacteria</taxon>
        <taxon>Neisseriales</taxon>
        <taxon>Chitinibacteraceae</taxon>
        <taxon>Chitinibacter</taxon>
    </lineage>
</organism>
<evidence type="ECO:0000313" key="3">
    <source>
        <dbReference type="Proteomes" id="UP000510822"/>
    </source>
</evidence>
<dbReference type="EMBL" id="CP058952">
    <property type="protein sequence ID" value="QLI82193.1"/>
    <property type="molecule type" value="Genomic_DNA"/>
</dbReference>
<dbReference type="AlphaFoldDB" id="A0A7D5VBI0"/>
<reference evidence="2 3" key="1">
    <citation type="journal article" date="2016" name="Int. J. Syst. Evol. Microbiol.">
        <title>Chitinibacter fontanus sp. nov., isolated from a spring.</title>
        <authorList>
            <person name="Sheu S.Y."/>
            <person name="Li Y.S."/>
            <person name="Young C.C."/>
            <person name="Chen W.M."/>
        </authorList>
    </citation>
    <scope>NUCLEOTIDE SEQUENCE [LARGE SCALE GENOMIC DNA]</scope>
    <source>
        <strain evidence="2 3">STM-7</strain>
    </source>
</reference>
<proteinExistence type="predicted"/>
<keyword evidence="1" id="KW-1133">Transmembrane helix</keyword>
<dbReference type="RefSeq" id="WP_180306276.1">
    <property type="nucleotide sequence ID" value="NZ_CP058952.1"/>
</dbReference>
<dbReference type="Proteomes" id="UP000510822">
    <property type="component" value="Chromosome"/>
</dbReference>
<feature type="transmembrane region" description="Helical" evidence="1">
    <location>
        <begin position="65"/>
        <end position="88"/>
    </location>
</feature>
<sequence length="106" mass="11907">MNTTDNTQSKQSDELLEKQEKLATVNKSAGAVWKYLLIAIVLSILIPFFGVLISNSGYSLMAAPVYAGFIFFGFIVLLPFIMLFKYFVGKADESMERLENAKQKNE</sequence>
<gene>
    <name evidence="2" type="ORF">HZU75_12015</name>
</gene>
<feature type="transmembrane region" description="Helical" evidence="1">
    <location>
        <begin position="35"/>
        <end position="53"/>
    </location>
</feature>
<protein>
    <recommendedName>
        <fullName evidence="4">DUF485 domain-containing protein</fullName>
    </recommendedName>
</protein>
<keyword evidence="3" id="KW-1185">Reference proteome</keyword>
<name>A0A7D5VBI0_9NEIS</name>
<dbReference type="KEGG" id="cfon:HZU75_12015"/>
<evidence type="ECO:0000313" key="2">
    <source>
        <dbReference type="EMBL" id="QLI82193.1"/>
    </source>
</evidence>
<accession>A0A7D5VBI0</accession>